<evidence type="ECO:0000256" key="1">
    <source>
        <dbReference type="ARBA" id="ARBA00006865"/>
    </source>
</evidence>
<evidence type="ECO:0000313" key="4">
    <source>
        <dbReference type="Proteomes" id="UP000431264"/>
    </source>
</evidence>
<reference evidence="4" key="1">
    <citation type="submission" date="2019-05" db="EMBL/GenBank/DDBJ databases">
        <title>Flavobacterium profundi sp. nov., isolated from a deep-sea seamount.</title>
        <authorList>
            <person name="Zhang D.-C."/>
        </authorList>
    </citation>
    <scope>NUCLEOTIDE SEQUENCE [LARGE SCALE GENOMIC DNA]</scope>
    <source>
        <strain evidence="4">TP390</strain>
    </source>
</reference>
<feature type="domain" description="GH16" evidence="2">
    <location>
        <begin position="306"/>
        <end position="549"/>
    </location>
</feature>
<dbReference type="AlphaFoldDB" id="A0A6I4II32"/>
<name>A0A6I4II32_9FLAO</name>
<protein>
    <submittedName>
        <fullName evidence="3">Family 16 glycosylhydrolase</fullName>
    </submittedName>
</protein>
<dbReference type="Proteomes" id="UP000431264">
    <property type="component" value="Unassembled WGS sequence"/>
</dbReference>
<dbReference type="InterPro" id="IPR050546">
    <property type="entry name" value="Glycosyl_Hydrlase_16"/>
</dbReference>
<keyword evidence="3" id="KW-0378">Hydrolase</keyword>
<dbReference type="PANTHER" id="PTHR10963">
    <property type="entry name" value="GLYCOSYL HYDROLASE-RELATED"/>
    <property type="match status" value="1"/>
</dbReference>
<dbReference type="SUPFAM" id="SSF49899">
    <property type="entry name" value="Concanavalin A-like lectins/glucanases"/>
    <property type="match status" value="1"/>
</dbReference>
<dbReference type="PANTHER" id="PTHR10963:SF55">
    <property type="entry name" value="GLYCOSIDE HYDROLASE FAMILY 16 PROTEIN"/>
    <property type="match status" value="1"/>
</dbReference>
<sequence>MKNIKKYILLVVTLTFLVSCQEEDKSFGDIIAPDNLVIEAEIQGQDGSNPYGDGTGIVIFSARANNAISYKFIFSDGTSQNSPLGVFQKRFAQPGINVYDVTVVASGKGGVATNKTISVEVRSDFSDDEAIQLLTDGTSKDWYWSASEPGHLGVGPNSTDETQNYFGFWYQAAPWEKAASPDSSCLYDNVLTFTKDGDMLKYELDNGGNTFFNTAFEGVVGGSAGSDMCYNYDVSGVKIVTLSPSESVVSMNPNAATQTRGTVMTFSDNGFMGYYIGQNSYEILSLTANRMVVRAIMGNDPGLAWYHTFTTTRPVQNPTTDYTNLVWSDEFDVDGAPDATKWGYDLGAGGWGNQEAQNYTNSATNSVVSNGNLVITAINSGGNYTSARLKSENKFEFTYGKVEVRAKLPVGGGTWPAIWMLGANYDQAGFAWPACGEIDIMEHKGNVPNVIHGTLHYPGNSGGNGNGNTTTITGASTEFHIYKTIWSPTSIQIFVDDVLFHSVPNSNAVPFNHDFFLILNVAMGGTFGGAIDPSFTQSSMEVDYVRVYQ</sequence>
<proteinExistence type="inferred from homology"/>
<evidence type="ECO:0000259" key="2">
    <source>
        <dbReference type="PROSITE" id="PS51762"/>
    </source>
</evidence>
<dbReference type="PROSITE" id="PS51257">
    <property type="entry name" value="PROKAR_LIPOPROTEIN"/>
    <property type="match status" value="1"/>
</dbReference>
<dbReference type="EMBL" id="WQLW01000006">
    <property type="protein sequence ID" value="MVO09350.1"/>
    <property type="molecule type" value="Genomic_DNA"/>
</dbReference>
<organism evidence="3 4">
    <name type="scientific">Flavobacterium profundi</name>
    <dbReference type="NCBI Taxonomy" id="1774945"/>
    <lineage>
        <taxon>Bacteria</taxon>
        <taxon>Pseudomonadati</taxon>
        <taxon>Bacteroidota</taxon>
        <taxon>Flavobacteriia</taxon>
        <taxon>Flavobacteriales</taxon>
        <taxon>Flavobacteriaceae</taxon>
        <taxon>Flavobacterium</taxon>
    </lineage>
</organism>
<dbReference type="OrthoDB" id="9809583at2"/>
<gene>
    <name evidence="3" type="ORF">GOQ30_09290</name>
</gene>
<comment type="similarity">
    <text evidence="1">Belongs to the glycosyl hydrolase 16 family.</text>
</comment>
<evidence type="ECO:0000313" key="3">
    <source>
        <dbReference type="EMBL" id="MVO09350.1"/>
    </source>
</evidence>
<dbReference type="InterPro" id="IPR000757">
    <property type="entry name" value="Beta-glucanase-like"/>
</dbReference>
<dbReference type="PROSITE" id="PS51762">
    <property type="entry name" value="GH16_2"/>
    <property type="match status" value="1"/>
</dbReference>
<comment type="caution">
    <text evidence="3">The sequence shown here is derived from an EMBL/GenBank/DDBJ whole genome shotgun (WGS) entry which is preliminary data.</text>
</comment>
<keyword evidence="4" id="KW-1185">Reference proteome</keyword>
<dbReference type="CDD" id="cd08023">
    <property type="entry name" value="GH16_laminarinase_like"/>
    <property type="match status" value="1"/>
</dbReference>
<dbReference type="CDD" id="cd00146">
    <property type="entry name" value="PKD"/>
    <property type="match status" value="1"/>
</dbReference>
<dbReference type="InterPro" id="IPR013320">
    <property type="entry name" value="ConA-like_dom_sf"/>
</dbReference>
<accession>A0A6I4II32</accession>
<dbReference type="RefSeq" id="WP_140997734.1">
    <property type="nucleotide sequence ID" value="NZ_VDCZ01000006.1"/>
</dbReference>
<dbReference type="GO" id="GO:0005975">
    <property type="term" value="P:carbohydrate metabolic process"/>
    <property type="evidence" value="ECO:0007669"/>
    <property type="project" value="InterPro"/>
</dbReference>
<dbReference type="Gene3D" id="2.60.120.200">
    <property type="match status" value="1"/>
</dbReference>
<dbReference type="GO" id="GO:0004553">
    <property type="term" value="F:hydrolase activity, hydrolyzing O-glycosyl compounds"/>
    <property type="evidence" value="ECO:0007669"/>
    <property type="project" value="InterPro"/>
</dbReference>
<dbReference type="Pfam" id="PF00722">
    <property type="entry name" value="Glyco_hydro_16"/>
    <property type="match status" value="1"/>
</dbReference>